<dbReference type="Proteomes" id="UP000323176">
    <property type="component" value="Unassembled WGS sequence"/>
</dbReference>
<dbReference type="AlphaFoldDB" id="A0A5C8EQY0"/>
<organism evidence="3 4">
    <name type="scientific">Brachyspira pilosicoli</name>
    <name type="common">Serpulina pilosicoli</name>
    <dbReference type="NCBI Taxonomy" id="52584"/>
    <lineage>
        <taxon>Bacteria</taxon>
        <taxon>Pseudomonadati</taxon>
        <taxon>Spirochaetota</taxon>
        <taxon>Spirochaetia</taxon>
        <taxon>Brachyspirales</taxon>
        <taxon>Brachyspiraceae</taxon>
        <taxon>Brachyspira</taxon>
    </lineage>
</organism>
<proteinExistence type="predicted"/>
<dbReference type="Pfam" id="PF24677">
    <property type="entry name" value="DUF7657"/>
    <property type="match status" value="1"/>
</dbReference>
<evidence type="ECO:0000256" key="1">
    <source>
        <dbReference type="SAM" id="Phobius"/>
    </source>
</evidence>
<dbReference type="InterPro" id="IPR056074">
    <property type="entry name" value="DUF7657"/>
</dbReference>
<keyword evidence="1" id="KW-0812">Transmembrane</keyword>
<feature type="transmembrane region" description="Helical" evidence="1">
    <location>
        <begin position="65"/>
        <end position="88"/>
    </location>
</feature>
<gene>
    <name evidence="3" type="ORF">EPJ72_08385</name>
</gene>
<accession>A0A5C8EQY0</accession>
<sequence>MVSDKIIDFEKIDNVNYILKIKKDIIYLFVIIAVLIFVIYYLILFNIYHKEKFLYIINYINRYRFAIAAIVFILCIIFEISGSSMGIYSNWLNTESGVIFGESRGIRSDEWKVLTPFMLSQYENHTGKFPYFSDTIRGDKTDVYMVYGLPVMAKLDDIVEQAFNDQCTGANPVYPLMKELKQIYLDAYNGVY</sequence>
<feature type="transmembrane region" description="Helical" evidence="1">
    <location>
        <begin position="25"/>
        <end position="44"/>
    </location>
</feature>
<keyword evidence="1" id="KW-0472">Membrane</keyword>
<name>A0A5C8EQY0_BRAPL</name>
<protein>
    <recommendedName>
        <fullName evidence="2">DUF7657 domain-containing protein</fullName>
    </recommendedName>
</protein>
<feature type="domain" description="DUF7657" evidence="2">
    <location>
        <begin position="62"/>
        <end position="152"/>
    </location>
</feature>
<dbReference type="OrthoDB" id="9815791at2"/>
<evidence type="ECO:0000313" key="4">
    <source>
        <dbReference type="Proteomes" id="UP000323176"/>
    </source>
</evidence>
<evidence type="ECO:0000259" key="2">
    <source>
        <dbReference type="Pfam" id="PF24677"/>
    </source>
</evidence>
<keyword evidence="1" id="KW-1133">Transmembrane helix</keyword>
<comment type="caution">
    <text evidence="3">The sequence shown here is derived from an EMBL/GenBank/DDBJ whole genome shotgun (WGS) entry which is preliminary data.</text>
</comment>
<reference evidence="3 4" key="1">
    <citation type="journal article" date="1992" name="Lakartidningen">
        <title>[Penicillin V and not amoxicillin is the first choice preparation in acute otitis].</title>
        <authorList>
            <person name="Kamme C."/>
            <person name="Lundgren K."/>
            <person name="Prellner K."/>
        </authorList>
    </citation>
    <scope>NUCLEOTIDE SEQUENCE [LARGE SCALE GENOMIC DNA]</scope>
    <source>
        <strain evidence="3 4">PC5538III-hc</strain>
    </source>
</reference>
<evidence type="ECO:0000313" key="3">
    <source>
        <dbReference type="EMBL" id="TXJ40439.1"/>
    </source>
</evidence>
<dbReference type="EMBL" id="SAXY01000050">
    <property type="protein sequence ID" value="TXJ40439.1"/>
    <property type="molecule type" value="Genomic_DNA"/>
</dbReference>
<dbReference type="Gene3D" id="1.20.1090.10">
    <property type="entry name" value="Dehydroquinate synthase-like - alpha domain"/>
    <property type="match status" value="1"/>
</dbReference>